<keyword evidence="4" id="KW-1185">Reference proteome</keyword>
<proteinExistence type="predicted"/>
<keyword evidence="2" id="KW-0812">Transmembrane</keyword>
<dbReference type="AlphaFoldDB" id="A0A1H8UHG4"/>
<keyword evidence="2" id="KW-0472">Membrane</keyword>
<keyword evidence="2" id="KW-1133">Transmembrane helix</keyword>
<evidence type="ECO:0000256" key="2">
    <source>
        <dbReference type="SAM" id="Phobius"/>
    </source>
</evidence>
<feature type="transmembrane region" description="Helical" evidence="2">
    <location>
        <begin position="22"/>
        <end position="47"/>
    </location>
</feature>
<reference evidence="4" key="1">
    <citation type="submission" date="2016-10" db="EMBL/GenBank/DDBJ databases">
        <authorList>
            <person name="Varghese N."/>
            <person name="Submissions S."/>
        </authorList>
    </citation>
    <scope>NUCLEOTIDE SEQUENCE [LARGE SCALE GENOMIC DNA]</scope>
    <source>
        <strain evidence="4">DSM 45413</strain>
    </source>
</reference>
<feature type="region of interest" description="Disordered" evidence="1">
    <location>
        <begin position="68"/>
        <end position="90"/>
    </location>
</feature>
<evidence type="ECO:0000256" key="1">
    <source>
        <dbReference type="SAM" id="MobiDB-lite"/>
    </source>
</evidence>
<gene>
    <name evidence="3" type="ORF">SAMN05660991_02915</name>
</gene>
<evidence type="ECO:0000313" key="4">
    <source>
        <dbReference type="Proteomes" id="UP000198960"/>
    </source>
</evidence>
<protein>
    <submittedName>
        <fullName evidence="3">Uncharacterized protein</fullName>
    </submittedName>
</protein>
<dbReference type="STRING" id="673521.SAMN05660991_02915"/>
<dbReference type="EMBL" id="FOEE01000008">
    <property type="protein sequence ID" value="SEP02660.1"/>
    <property type="molecule type" value="Genomic_DNA"/>
</dbReference>
<organism evidence="3 4">
    <name type="scientific">Trujillonella endophytica</name>
    <dbReference type="NCBI Taxonomy" id="673521"/>
    <lineage>
        <taxon>Bacteria</taxon>
        <taxon>Bacillati</taxon>
        <taxon>Actinomycetota</taxon>
        <taxon>Actinomycetes</taxon>
        <taxon>Geodermatophilales</taxon>
        <taxon>Geodermatophilaceae</taxon>
        <taxon>Trujillonella</taxon>
    </lineage>
</organism>
<evidence type="ECO:0000313" key="3">
    <source>
        <dbReference type="EMBL" id="SEP02660.1"/>
    </source>
</evidence>
<accession>A0A1H8UHG4</accession>
<name>A0A1H8UHG4_9ACTN</name>
<dbReference type="Proteomes" id="UP000198960">
    <property type="component" value="Unassembled WGS sequence"/>
</dbReference>
<sequence>MSVRICPHAPGDTDRSHAYLRYMFTTLLVIGGVLVGLLVLLSLIVALSARPAPGKGATAVPQWVAQTGRRHPDAWSPLSETSTSEITAIR</sequence>
<feature type="compositionally biased region" description="Polar residues" evidence="1">
    <location>
        <begin position="78"/>
        <end position="90"/>
    </location>
</feature>